<dbReference type="Gene3D" id="1.20.120.1630">
    <property type="match status" value="1"/>
</dbReference>
<keyword evidence="4 5" id="KW-0472">Membrane</keyword>
<keyword evidence="7" id="KW-1185">Reference proteome</keyword>
<dbReference type="PANTHER" id="PTHR43847:SF1">
    <property type="entry name" value="BLL3993 PROTEIN"/>
    <property type="match status" value="1"/>
</dbReference>
<evidence type="ECO:0000256" key="2">
    <source>
        <dbReference type="ARBA" id="ARBA00022692"/>
    </source>
</evidence>
<comment type="subcellular location">
    <subcellularLocation>
        <location evidence="1">Endomembrane system</location>
        <topology evidence="1">Multi-pass membrane protein</topology>
    </subcellularLocation>
</comment>
<keyword evidence="2 5" id="KW-0812">Transmembrane</keyword>
<organism evidence="6 7">
    <name type="scientific">Limimaricola variabilis</name>
    <dbReference type="NCBI Taxonomy" id="1492771"/>
    <lineage>
        <taxon>Bacteria</taxon>
        <taxon>Pseudomonadati</taxon>
        <taxon>Pseudomonadota</taxon>
        <taxon>Alphaproteobacteria</taxon>
        <taxon>Rhodobacterales</taxon>
        <taxon>Paracoccaceae</taxon>
        <taxon>Limimaricola</taxon>
    </lineage>
</organism>
<feature type="transmembrane region" description="Helical" evidence="5">
    <location>
        <begin position="6"/>
        <end position="24"/>
    </location>
</feature>
<dbReference type="InterPro" id="IPR052527">
    <property type="entry name" value="Metal_cation-efflux_comp"/>
</dbReference>
<evidence type="ECO:0000256" key="3">
    <source>
        <dbReference type="ARBA" id="ARBA00022989"/>
    </source>
</evidence>
<evidence type="ECO:0000313" key="6">
    <source>
        <dbReference type="EMBL" id="MBB3712979.1"/>
    </source>
</evidence>
<feature type="transmembrane region" description="Helical" evidence="5">
    <location>
        <begin position="91"/>
        <end position="117"/>
    </location>
</feature>
<evidence type="ECO:0000256" key="4">
    <source>
        <dbReference type="ARBA" id="ARBA00023136"/>
    </source>
</evidence>
<protein>
    <submittedName>
        <fullName evidence="6">Protein-S-isoprenylcysteine O-methyltransferase Ste14</fullName>
    </submittedName>
</protein>
<dbReference type="Proteomes" id="UP000576152">
    <property type="component" value="Unassembled WGS sequence"/>
</dbReference>
<evidence type="ECO:0000256" key="1">
    <source>
        <dbReference type="ARBA" id="ARBA00004127"/>
    </source>
</evidence>
<dbReference type="EMBL" id="JACIBX010000009">
    <property type="protein sequence ID" value="MBB3712979.1"/>
    <property type="molecule type" value="Genomic_DNA"/>
</dbReference>
<feature type="transmembrane region" description="Helical" evidence="5">
    <location>
        <begin position="36"/>
        <end position="59"/>
    </location>
</feature>
<comment type="caution">
    <text evidence="6">The sequence shown here is derived from an EMBL/GenBank/DDBJ whole genome shotgun (WGS) entry which is preliminary data.</text>
</comment>
<accession>A0ABR6HRG6</accession>
<evidence type="ECO:0000256" key="5">
    <source>
        <dbReference type="SAM" id="Phobius"/>
    </source>
</evidence>
<name>A0ABR6HRG6_9RHOB</name>
<sequence>MYWIDFPPAWTLYALLAAWGISVLEPEWLGFGMHHAALGMVVIALGLGLMLWASAVMLWHRTQVMPRREAATLVTTGPFRFSRNPIYLGDLVLLTGGALILDAPLALVLVPVLAAILSRRFIRPEEAMLRASFGPAFEAWSGRTRRWL</sequence>
<dbReference type="PANTHER" id="PTHR43847">
    <property type="entry name" value="BLL3993 PROTEIN"/>
    <property type="match status" value="1"/>
</dbReference>
<dbReference type="InterPro" id="IPR007318">
    <property type="entry name" value="Phopholipid_MeTrfase"/>
</dbReference>
<reference evidence="6 7" key="1">
    <citation type="submission" date="2020-08" db="EMBL/GenBank/DDBJ databases">
        <title>Genomic Encyclopedia of Type Strains, Phase III (KMG-III): the genomes of soil and plant-associated and newly described type strains.</title>
        <authorList>
            <person name="Whitman W."/>
        </authorList>
    </citation>
    <scope>NUCLEOTIDE SEQUENCE [LARGE SCALE GENOMIC DNA]</scope>
    <source>
        <strain evidence="6 7">CECT 8572</strain>
    </source>
</reference>
<gene>
    <name evidence="6" type="ORF">FHS00_002577</name>
</gene>
<dbReference type="RefSeq" id="WP_183474316.1">
    <property type="nucleotide sequence ID" value="NZ_JACIBX010000009.1"/>
</dbReference>
<keyword evidence="3 5" id="KW-1133">Transmembrane helix</keyword>
<proteinExistence type="predicted"/>
<evidence type="ECO:0000313" key="7">
    <source>
        <dbReference type="Proteomes" id="UP000576152"/>
    </source>
</evidence>
<dbReference type="Pfam" id="PF04191">
    <property type="entry name" value="PEMT"/>
    <property type="match status" value="1"/>
</dbReference>